<gene>
    <name evidence="2" type="ORF">RIF29_10888</name>
</gene>
<feature type="region of interest" description="Disordered" evidence="1">
    <location>
        <begin position="24"/>
        <end position="55"/>
    </location>
</feature>
<dbReference type="EMBL" id="JAYWIO010000002">
    <property type="protein sequence ID" value="KAK7282253.1"/>
    <property type="molecule type" value="Genomic_DNA"/>
</dbReference>
<accession>A0AAN9FZD6</accession>
<name>A0AAN9FZD6_CROPI</name>
<comment type="caution">
    <text evidence="2">The sequence shown here is derived from an EMBL/GenBank/DDBJ whole genome shotgun (WGS) entry which is preliminary data.</text>
</comment>
<evidence type="ECO:0000313" key="3">
    <source>
        <dbReference type="Proteomes" id="UP001372338"/>
    </source>
</evidence>
<evidence type="ECO:0000313" key="2">
    <source>
        <dbReference type="EMBL" id="KAK7282253.1"/>
    </source>
</evidence>
<dbReference type="AlphaFoldDB" id="A0AAN9FZD6"/>
<reference evidence="2 3" key="1">
    <citation type="submission" date="2024-01" db="EMBL/GenBank/DDBJ databases">
        <title>The genomes of 5 underutilized Papilionoideae crops provide insights into root nodulation and disease resistanc.</title>
        <authorList>
            <person name="Yuan L."/>
        </authorList>
    </citation>
    <scope>NUCLEOTIDE SEQUENCE [LARGE SCALE GENOMIC DNA]</scope>
    <source>
        <strain evidence="2">ZHUSHIDOU_FW_LH</strain>
        <tissue evidence="2">Leaf</tissue>
    </source>
</reference>
<evidence type="ECO:0000256" key="1">
    <source>
        <dbReference type="SAM" id="MobiDB-lite"/>
    </source>
</evidence>
<organism evidence="2 3">
    <name type="scientific">Crotalaria pallida</name>
    <name type="common">Smooth rattlebox</name>
    <name type="synonym">Crotalaria striata</name>
    <dbReference type="NCBI Taxonomy" id="3830"/>
    <lineage>
        <taxon>Eukaryota</taxon>
        <taxon>Viridiplantae</taxon>
        <taxon>Streptophyta</taxon>
        <taxon>Embryophyta</taxon>
        <taxon>Tracheophyta</taxon>
        <taxon>Spermatophyta</taxon>
        <taxon>Magnoliopsida</taxon>
        <taxon>eudicotyledons</taxon>
        <taxon>Gunneridae</taxon>
        <taxon>Pentapetalae</taxon>
        <taxon>rosids</taxon>
        <taxon>fabids</taxon>
        <taxon>Fabales</taxon>
        <taxon>Fabaceae</taxon>
        <taxon>Papilionoideae</taxon>
        <taxon>50 kb inversion clade</taxon>
        <taxon>genistoids sensu lato</taxon>
        <taxon>core genistoids</taxon>
        <taxon>Crotalarieae</taxon>
        <taxon>Crotalaria</taxon>
    </lineage>
</organism>
<proteinExistence type="predicted"/>
<keyword evidence="3" id="KW-1185">Reference proteome</keyword>
<dbReference type="Proteomes" id="UP001372338">
    <property type="component" value="Unassembled WGS sequence"/>
</dbReference>
<protein>
    <submittedName>
        <fullName evidence="2">Uncharacterized protein</fullName>
    </submittedName>
</protein>
<sequence>MLYDMLLCLINEADENDVMILKVEDSAGHSDPDEIEEDPGEGSSPTKNSDADVWKFDPEEVLAAASSYEG</sequence>